<evidence type="ECO:0000313" key="1">
    <source>
        <dbReference type="EMBL" id="PRX09161.1"/>
    </source>
</evidence>
<gene>
    <name evidence="1" type="ORF">CLV67_13726</name>
</gene>
<sequence>MSIAEPGSLKVTPVASRFRRGHNRRRTVAADVSGIRDFREDDIERC</sequence>
<organism evidence="1 2">
    <name type="scientific">Actinoplanes italicus</name>
    <dbReference type="NCBI Taxonomy" id="113567"/>
    <lineage>
        <taxon>Bacteria</taxon>
        <taxon>Bacillati</taxon>
        <taxon>Actinomycetota</taxon>
        <taxon>Actinomycetes</taxon>
        <taxon>Micromonosporales</taxon>
        <taxon>Micromonosporaceae</taxon>
        <taxon>Actinoplanes</taxon>
    </lineage>
</organism>
<protein>
    <submittedName>
        <fullName evidence="1">Uncharacterized protein</fullName>
    </submittedName>
</protein>
<accession>A0A2T0JNH7</accession>
<dbReference type="RefSeq" id="WP_170154277.1">
    <property type="nucleotide sequence ID" value="NZ_BOMO01000144.1"/>
</dbReference>
<dbReference type="Proteomes" id="UP000239415">
    <property type="component" value="Unassembled WGS sequence"/>
</dbReference>
<dbReference type="AlphaFoldDB" id="A0A2T0JNH7"/>
<name>A0A2T0JNH7_9ACTN</name>
<keyword evidence="2" id="KW-1185">Reference proteome</keyword>
<dbReference type="EMBL" id="PVMZ01000037">
    <property type="protein sequence ID" value="PRX09161.1"/>
    <property type="molecule type" value="Genomic_DNA"/>
</dbReference>
<reference evidence="1 2" key="1">
    <citation type="submission" date="2018-03" db="EMBL/GenBank/DDBJ databases">
        <title>Genomic Encyclopedia of Archaeal and Bacterial Type Strains, Phase II (KMG-II): from individual species to whole genera.</title>
        <authorList>
            <person name="Goeker M."/>
        </authorList>
    </citation>
    <scope>NUCLEOTIDE SEQUENCE [LARGE SCALE GENOMIC DNA]</scope>
    <source>
        <strain evidence="1 2">DSM 43146</strain>
    </source>
</reference>
<proteinExistence type="predicted"/>
<evidence type="ECO:0000313" key="2">
    <source>
        <dbReference type="Proteomes" id="UP000239415"/>
    </source>
</evidence>
<comment type="caution">
    <text evidence="1">The sequence shown here is derived from an EMBL/GenBank/DDBJ whole genome shotgun (WGS) entry which is preliminary data.</text>
</comment>